<sequence>MDAVDVVGYHYKTADDRNGGMKWLAEEVDKEVWNSEEQAIFSNSAFRPSTNDKRPTVEGTGIGGSGSALEMGNTVIKSLVESRRGHVIYQPAIGSFYEGAQYSFKELLSARDPWSGWIHYDAGLLILAHISKFAVTGWENETNTAGIWRGVPFASKASAVQGTSSNAVDGKGGFTGGMEDYKDTLGLGGAWSKGDPVTLIGDYRWTNYAVSIDAFFENQRENQYAQVGIRQEEHKILATVQGIPSR</sequence>
<organism evidence="3 4">
    <name type="scientific">Jutongia huaianensis</name>
    <dbReference type="NCBI Taxonomy" id="2763668"/>
    <lineage>
        <taxon>Bacteria</taxon>
        <taxon>Bacillati</taxon>
        <taxon>Bacillota</taxon>
        <taxon>Clostridia</taxon>
        <taxon>Lachnospirales</taxon>
        <taxon>Lachnospiraceae</taxon>
        <taxon>Jutongia</taxon>
    </lineage>
</organism>
<dbReference type="Proteomes" id="UP000606193">
    <property type="component" value="Unassembled WGS sequence"/>
</dbReference>
<dbReference type="InterPro" id="IPR001286">
    <property type="entry name" value="Glyco_hydro_59"/>
</dbReference>
<evidence type="ECO:0000313" key="4">
    <source>
        <dbReference type="Proteomes" id="UP000606193"/>
    </source>
</evidence>
<dbReference type="Gene3D" id="3.20.20.80">
    <property type="entry name" value="Glycosidases"/>
    <property type="match status" value="1"/>
</dbReference>
<dbReference type="Pfam" id="PF02057">
    <property type="entry name" value="Glyco_hydro_59"/>
    <property type="match status" value="1"/>
</dbReference>
<keyword evidence="4" id="KW-1185">Reference proteome</keyword>
<feature type="domain" description="Glycosyl hydrolase family 59 catalytic" evidence="2">
    <location>
        <begin position="2"/>
        <end position="131"/>
    </location>
</feature>
<protein>
    <recommendedName>
        <fullName evidence="2">Glycosyl hydrolase family 59 catalytic domain-containing protein</fullName>
    </recommendedName>
</protein>
<evidence type="ECO:0000313" key="3">
    <source>
        <dbReference type="EMBL" id="MBC8563434.1"/>
    </source>
</evidence>
<gene>
    <name evidence="3" type="ORF">H8704_12515</name>
</gene>
<evidence type="ECO:0000259" key="2">
    <source>
        <dbReference type="Pfam" id="PF02057"/>
    </source>
</evidence>
<name>A0ABR7N493_9FIRM</name>
<dbReference type="EMBL" id="JACRSX010000022">
    <property type="protein sequence ID" value="MBC8563434.1"/>
    <property type="molecule type" value="Genomic_DNA"/>
</dbReference>
<accession>A0ABR7N493</accession>
<proteinExistence type="predicted"/>
<comment type="caution">
    <text evidence="3">The sequence shown here is derived from an EMBL/GenBank/DDBJ whole genome shotgun (WGS) entry which is preliminary data.</text>
</comment>
<reference evidence="3 4" key="1">
    <citation type="submission" date="2020-08" db="EMBL/GenBank/DDBJ databases">
        <title>Genome public.</title>
        <authorList>
            <person name="Liu C."/>
            <person name="Sun Q."/>
        </authorList>
    </citation>
    <scope>NUCLEOTIDE SEQUENCE [LARGE SCALE GENOMIC DNA]</scope>
    <source>
        <strain evidence="3 4">NSJ-37</strain>
    </source>
</reference>
<evidence type="ECO:0000256" key="1">
    <source>
        <dbReference type="SAM" id="MobiDB-lite"/>
    </source>
</evidence>
<feature type="region of interest" description="Disordered" evidence="1">
    <location>
        <begin position="44"/>
        <end position="65"/>
    </location>
</feature>
<dbReference type="RefSeq" id="WP_249298482.1">
    <property type="nucleotide sequence ID" value="NZ_JACRSX010000022.1"/>
</dbReference>
<dbReference type="InterPro" id="IPR049161">
    <property type="entry name" value="GH59_cat"/>
</dbReference>
<dbReference type="PANTHER" id="PTHR15172">
    <property type="entry name" value="GALACTOCEREBROSIDASE"/>
    <property type="match status" value="1"/>
</dbReference>
<dbReference type="PANTHER" id="PTHR15172:SF1">
    <property type="entry name" value="GALACTOCEREBROSIDASE"/>
    <property type="match status" value="1"/>
</dbReference>